<proteinExistence type="predicted"/>
<keyword evidence="2" id="KW-1185">Reference proteome</keyword>
<dbReference type="PROSITE" id="PS01229">
    <property type="entry name" value="COF_2"/>
    <property type="match status" value="1"/>
</dbReference>
<dbReference type="GO" id="GO:0016791">
    <property type="term" value="F:phosphatase activity"/>
    <property type="evidence" value="ECO:0007669"/>
    <property type="project" value="UniProtKB-ARBA"/>
</dbReference>
<name>A0A4R1RXR6_HYDET</name>
<dbReference type="SUPFAM" id="SSF56784">
    <property type="entry name" value="HAD-like"/>
    <property type="match status" value="1"/>
</dbReference>
<dbReference type="PANTHER" id="PTHR10000:SF8">
    <property type="entry name" value="HAD SUPERFAMILY HYDROLASE-LIKE, TYPE 3"/>
    <property type="match status" value="1"/>
</dbReference>
<dbReference type="EMBL" id="SLUN01000008">
    <property type="protein sequence ID" value="TCL70970.1"/>
    <property type="molecule type" value="Genomic_DNA"/>
</dbReference>
<dbReference type="InterPro" id="IPR036412">
    <property type="entry name" value="HAD-like_sf"/>
</dbReference>
<evidence type="ECO:0000313" key="1">
    <source>
        <dbReference type="EMBL" id="TCL70970.1"/>
    </source>
</evidence>
<dbReference type="InterPro" id="IPR023214">
    <property type="entry name" value="HAD_sf"/>
</dbReference>
<dbReference type="GO" id="GO:0005829">
    <property type="term" value="C:cytosol"/>
    <property type="evidence" value="ECO:0007669"/>
    <property type="project" value="TreeGrafter"/>
</dbReference>
<sequence length="294" mass="32962">MQFDNYRLIISDLDGTLVAYGSDRVSPNVKTTIHRLQEQGILFTIATGRSWKQTRSIARELGVTVPVILQAGAIVFDPQTERVIRQIYLRHGIDEQLREILDGDDIDQFCLDEGGAYYAGNVNTQGGKWLHERSGEPCFLGAAPTRPVVKHFFTGPEQSIKRLAMQIHQTIKPKPNMILWPPDQETYDWSLEIFDPAASKGQALQWLAPQLAIRLKQILAFGDGFNDLDMLQHAGLGVAMEGAPDLVRIKSDFVIPGPEKEGIVRFLNGEIAGSSYRKPLFKRFMGAFFSNSKF</sequence>
<gene>
    <name evidence="1" type="ORF">EDC14_1008118</name>
</gene>
<dbReference type="InterPro" id="IPR006379">
    <property type="entry name" value="HAD-SF_hydro_IIB"/>
</dbReference>
<dbReference type="Proteomes" id="UP000295008">
    <property type="component" value="Unassembled WGS sequence"/>
</dbReference>
<dbReference type="PROSITE" id="PS01228">
    <property type="entry name" value="COF_1"/>
    <property type="match status" value="1"/>
</dbReference>
<dbReference type="GO" id="GO:0000287">
    <property type="term" value="F:magnesium ion binding"/>
    <property type="evidence" value="ECO:0007669"/>
    <property type="project" value="TreeGrafter"/>
</dbReference>
<dbReference type="Gene3D" id="3.40.50.1000">
    <property type="entry name" value="HAD superfamily/HAD-like"/>
    <property type="match status" value="1"/>
</dbReference>
<dbReference type="NCBIfam" id="TIGR01484">
    <property type="entry name" value="HAD-SF-IIB"/>
    <property type="match status" value="1"/>
</dbReference>
<dbReference type="RefSeq" id="WP_132013934.1">
    <property type="nucleotide sequence ID" value="NZ_SLUN01000008.1"/>
</dbReference>
<dbReference type="Gene3D" id="3.30.1240.10">
    <property type="match status" value="1"/>
</dbReference>
<evidence type="ECO:0000313" key="2">
    <source>
        <dbReference type="Proteomes" id="UP000295008"/>
    </source>
</evidence>
<dbReference type="NCBIfam" id="TIGR00099">
    <property type="entry name" value="Cof-subfamily"/>
    <property type="match status" value="1"/>
</dbReference>
<comment type="caution">
    <text evidence="1">The sequence shown here is derived from an EMBL/GenBank/DDBJ whole genome shotgun (WGS) entry which is preliminary data.</text>
</comment>
<dbReference type="Pfam" id="PF08282">
    <property type="entry name" value="Hydrolase_3"/>
    <property type="match status" value="1"/>
</dbReference>
<organism evidence="1 2">
    <name type="scientific">Hydrogenispora ethanolica</name>
    <dbReference type="NCBI Taxonomy" id="1082276"/>
    <lineage>
        <taxon>Bacteria</taxon>
        <taxon>Bacillati</taxon>
        <taxon>Bacillota</taxon>
        <taxon>Hydrogenispora</taxon>
    </lineage>
</organism>
<dbReference type="InterPro" id="IPR000150">
    <property type="entry name" value="Cof"/>
</dbReference>
<accession>A0A4R1RXR6</accession>
<protein>
    <submittedName>
        <fullName evidence="1">Cof subfamily protein (Haloacid dehalogenase superfamily)/HAD superfamily hydrolase (TIGR01484 family)</fullName>
    </submittedName>
</protein>
<reference evidence="1 2" key="1">
    <citation type="submission" date="2019-03" db="EMBL/GenBank/DDBJ databases">
        <title>Genomic Encyclopedia of Type Strains, Phase IV (KMG-IV): sequencing the most valuable type-strain genomes for metagenomic binning, comparative biology and taxonomic classification.</title>
        <authorList>
            <person name="Goeker M."/>
        </authorList>
    </citation>
    <scope>NUCLEOTIDE SEQUENCE [LARGE SCALE GENOMIC DNA]</scope>
    <source>
        <strain evidence="1 2">LX-B</strain>
    </source>
</reference>
<dbReference type="OrthoDB" id="9790031at2"/>
<dbReference type="AlphaFoldDB" id="A0A4R1RXR6"/>
<dbReference type="PANTHER" id="PTHR10000">
    <property type="entry name" value="PHOSPHOSERINE PHOSPHATASE"/>
    <property type="match status" value="1"/>
</dbReference>
<keyword evidence="1" id="KW-0378">Hydrolase</keyword>